<proteinExistence type="predicted"/>
<evidence type="ECO:0008006" key="3">
    <source>
        <dbReference type="Google" id="ProtNLM"/>
    </source>
</evidence>
<comment type="caution">
    <text evidence="1">The sequence shown here is derived from an EMBL/GenBank/DDBJ whole genome shotgun (WGS) entry which is preliminary data.</text>
</comment>
<sequence length="169" mass="18339">MLLDGLAVRLAAQSAHPVLRVAVDGPDGAGKTTFADELAAVLGERGREVIRASVDSFHQPHAVRYHLDRDLPEGFYRGSYEYAGLRRALLDFGAAAIGPPRMLPASPISMAGTWRKRWLGLLFLLNEIFLLDEMQRSLACSRPFAVRAVLPSKAALSNAPKLSPLHAAV</sequence>
<dbReference type="SUPFAM" id="SSF52540">
    <property type="entry name" value="P-loop containing nucleoside triphosphate hydrolases"/>
    <property type="match status" value="1"/>
</dbReference>
<protein>
    <recommendedName>
        <fullName evidence="3">Uridine kinase</fullName>
    </recommendedName>
</protein>
<dbReference type="InterPro" id="IPR027417">
    <property type="entry name" value="P-loop_NTPase"/>
</dbReference>
<organism evidence="1 2">
    <name type="scientific">Deinococcus arenicola</name>
    <dbReference type="NCBI Taxonomy" id="2994950"/>
    <lineage>
        <taxon>Bacteria</taxon>
        <taxon>Thermotogati</taxon>
        <taxon>Deinococcota</taxon>
        <taxon>Deinococci</taxon>
        <taxon>Deinococcales</taxon>
        <taxon>Deinococcaceae</taxon>
        <taxon>Deinococcus</taxon>
    </lineage>
</organism>
<dbReference type="Proteomes" id="UP001276150">
    <property type="component" value="Unassembled WGS sequence"/>
</dbReference>
<dbReference type="EMBL" id="JAPMIV010000036">
    <property type="protein sequence ID" value="MDV6375813.1"/>
    <property type="molecule type" value="Genomic_DNA"/>
</dbReference>
<gene>
    <name evidence="1" type="ORF">ORD21_14540</name>
</gene>
<evidence type="ECO:0000313" key="1">
    <source>
        <dbReference type="EMBL" id="MDV6375813.1"/>
    </source>
</evidence>
<name>A0ABU4DTR3_9DEIO</name>
<accession>A0ABU4DTR3</accession>
<reference evidence="1 2" key="1">
    <citation type="submission" date="2022-11" db="EMBL/GenBank/DDBJ databases">
        <title>Deinococcus ZS9-10, Low Temperature and Draught-tolerating, UV-resistant Bacteria from Continental Antarctica.</title>
        <authorList>
            <person name="Cheng L."/>
        </authorList>
    </citation>
    <scope>NUCLEOTIDE SEQUENCE [LARGE SCALE GENOMIC DNA]</scope>
    <source>
        <strain evidence="1 2">ZS9-10</strain>
    </source>
</reference>
<dbReference type="RefSeq" id="WP_317641163.1">
    <property type="nucleotide sequence ID" value="NZ_JAPMIV010000036.1"/>
</dbReference>
<evidence type="ECO:0000313" key="2">
    <source>
        <dbReference type="Proteomes" id="UP001276150"/>
    </source>
</evidence>
<dbReference type="Gene3D" id="3.40.50.300">
    <property type="entry name" value="P-loop containing nucleotide triphosphate hydrolases"/>
    <property type="match status" value="1"/>
</dbReference>
<keyword evidence="2" id="KW-1185">Reference proteome</keyword>